<gene>
    <name evidence="2" type="ORF">P378_05700</name>
</gene>
<evidence type="ECO:0000313" key="3">
    <source>
        <dbReference type="Proteomes" id="UP000222564"/>
    </source>
</evidence>
<dbReference type="EMBL" id="AWQQ01000037">
    <property type="protein sequence ID" value="PHJ39078.1"/>
    <property type="molecule type" value="Genomic_DNA"/>
</dbReference>
<keyword evidence="3" id="KW-1185">Reference proteome</keyword>
<dbReference type="GO" id="GO:0006260">
    <property type="term" value="P:DNA replication"/>
    <property type="evidence" value="ECO:0007669"/>
    <property type="project" value="InterPro"/>
</dbReference>
<dbReference type="GO" id="GO:0008408">
    <property type="term" value="F:3'-5' exonuclease activity"/>
    <property type="evidence" value="ECO:0007669"/>
    <property type="project" value="InterPro"/>
</dbReference>
<dbReference type="Proteomes" id="UP000222564">
    <property type="component" value="Unassembled WGS sequence"/>
</dbReference>
<dbReference type="InterPro" id="IPR004805">
    <property type="entry name" value="DnaE2/DnaE/PolC"/>
</dbReference>
<dbReference type="AlphaFoldDB" id="A0A2C6MFW3"/>
<dbReference type="PANTHER" id="PTHR32294:SF0">
    <property type="entry name" value="DNA POLYMERASE III SUBUNIT ALPHA"/>
    <property type="match status" value="1"/>
</dbReference>
<comment type="caution">
    <text evidence="2">The sequence shown here is derived from an EMBL/GenBank/DDBJ whole genome shotgun (WGS) entry which is preliminary data.</text>
</comment>
<evidence type="ECO:0000259" key="1">
    <source>
        <dbReference type="Pfam" id="PF07733"/>
    </source>
</evidence>
<proteinExistence type="predicted"/>
<dbReference type="PANTHER" id="PTHR32294">
    <property type="entry name" value="DNA POLYMERASE III SUBUNIT ALPHA"/>
    <property type="match status" value="1"/>
</dbReference>
<dbReference type="InterPro" id="IPR011708">
    <property type="entry name" value="DNA_pol3_alpha_NTPase_dom"/>
</dbReference>
<dbReference type="Pfam" id="PF07733">
    <property type="entry name" value="DNA_pol3_alpha"/>
    <property type="match status" value="1"/>
</dbReference>
<evidence type="ECO:0000313" key="2">
    <source>
        <dbReference type="EMBL" id="PHJ39078.1"/>
    </source>
</evidence>
<dbReference type="Gene3D" id="1.10.10.1600">
    <property type="entry name" value="Bacterial DNA polymerase III alpha subunit, thumb domain"/>
    <property type="match status" value="1"/>
</dbReference>
<feature type="domain" description="Bacterial DNA polymerase III alpha subunit NTPase" evidence="1">
    <location>
        <begin position="2"/>
        <end position="102"/>
    </location>
</feature>
<accession>A0A2C6MFW3</accession>
<dbReference type="InterPro" id="IPR041931">
    <property type="entry name" value="DNA_pol3_alpha_thumb_dom"/>
</dbReference>
<organism evidence="2 3">
    <name type="scientific">Desulforamulus profundi</name>
    <dbReference type="NCBI Taxonomy" id="1383067"/>
    <lineage>
        <taxon>Bacteria</taxon>
        <taxon>Bacillati</taxon>
        <taxon>Bacillota</taxon>
        <taxon>Clostridia</taxon>
        <taxon>Eubacteriales</taxon>
        <taxon>Peptococcaceae</taxon>
        <taxon>Desulforamulus</taxon>
    </lineage>
</organism>
<sequence>MDRVAKLVPMELNMTIDKALANSPDLKGVYDQDPEVKRLIDTALELEGMPRHASTHAAGVVISREPLVEYLPLNKTSDGLVTTQFPMTTVEELGLLKMDLLGLRNLTVIGEAVNRIEQTRGNHWTSTPSP</sequence>
<protein>
    <recommendedName>
        <fullName evidence="1">Bacterial DNA polymerase III alpha subunit NTPase domain-containing protein</fullName>
    </recommendedName>
</protein>
<reference evidence="2 3" key="1">
    <citation type="submission" date="2013-09" db="EMBL/GenBank/DDBJ databases">
        <title>Biodegradation of hydrocarbons in the deep terrestrial subsurface : characterization of a microbial consortium composed of two Desulfotomaculum species originating from a deep geological formation.</title>
        <authorList>
            <person name="Aullo T."/>
            <person name="Berlendis S."/>
            <person name="Lascourreges J.-F."/>
            <person name="Dessort D."/>
            <person name="Saint-Laurent S."/>
            <person name="Schraauwers B."/>
            <person name="Mas J."/>
            <person name="Magot M."/>
            <person name="Ranchou-Peyruse A."/>
        </authorList>
    </citation>
    <scope>NUCLEOTIDE SEQUENCE [LARGE SCALE GENOMIC DNA]</scope>
    <source>
        <strain evidence="2 3">Bs107</strain>
    </source>
</reference>
<name>A0A2C6MFW3_9FIRM</name>